<reference evidence="6" key="1">
    <citation type="journal article" date="2019" name="Int. J. Syst. Evol. Microbiol.">
        <title>The Global Catalogue of Microorganisms (GCM) 10K type strain sequencing project: providing services to taxonomists for standard genome sequencing and annotation.</title>
        <authorList>
            <consortium name="The Broad Institute Genomics Platform"/>
            <consortium name="The Broad Institute Genome Sequencing Center for Infectious Disease"/>
            <person name="Wu L."/>
            <person name="Ma J."/>
        </authorList>
    </citation>
    <scope>NUCLEOTIDE SEQUENCE [LARGE SCALE GENOMIC DNA]</scope>
    <source>
        <strain evidence="6">JCM 17217</strain>
    </source>
</reference>
<dbReference type="PROSITE" id="PS50011">
    <property type="entry name" value="PROTEIN_KINASE_DOM"/>
    <property type="match status" value="1"/>
</dbReference>
<accession>A0ABP7PM98</accession>
<dbReference type="Proteomes" id="UP001501556">
    <property type="component" value="Unassembled WGS sequence"/>
</dbReference>
<evidence type="ECO:0000313" key="6">
    <source>
        <dbReference type="Proteomes" id="UP001501556"/>
    </source>
</evidence>
<dbReference type="SMART" id="SM00364">
    <property type="entry name" value="LRR_BAC"/>
    <property type="match status" value="5"/>
</dbReference>
<evidence type="ECO:0000256" key="3">
    <source>
        <dbReference type="PROSITE-ProRule" id="PRU10141"/>
    </source>
</evidence>
<evidence type="ECO:0000256" key="1">
    <source>
        <dbReference type="ARBA" id="ARBA00022614"/>
    </source>
</evidence>
<keyword evidence="5" id="KW-0418">Kinase</keyword>
<proteinExistence type="predicted"/>
<dbReference type="InterPro" id="IPR011009">
    <property type="entry name" value="Kinase-like_dom_sf"/>
</dbReference>
<name>A0ABP7PM98_9BACT</name>
<protein>
    <submittedName>
        <fullName evidence="5">Leucine-rich repeat-containing protein kinase family protein</fullName>
    </submittedName>
</protein>
<dbReference type="PANTHER" id="PTHR48051">
    <property type="match status" value="1"/>
</dbReference>
<sequence>MHTLDQLRTGQLAGTRQLNLSAGLTEFPREIFALADSLEILNLSGNALSALPDDLGRLHRLQVLFCSDNQFTEVPAVLGQCPRLRMVGFKANQIRTLPAAALPPQLRWLILTDNRLAALPAEIGNCRQLQKLMLAGNQLTELPETLANCTNLELLRIAANRLTELPAWLLAMPRLAWLAYAGNPFCAPAEAAAVARHPIRSIDWGELAMEAQLGEGASGVIYRARWQPPTAAPTAVAVKLFKGAVTSDGLPHSEMMACISAGPHPNLIAVEGQLARHPTGAEGLVLELIAPAFGNLAGPPSFETCTRDVYAAGTGFTLAAALRMAQGIAAAAGHLHRQGILHGDLYAHNILNTPEGDALLGDFGAACFFAPEDLPTASGLQRLEVRAFGCLLEELLAHSQSDAEPTTAAALWQLQSRCVAPEPAIRPLFSEIVRELERYKPPGLAV</sequence>
<dbReference type="InterPro" id="IPR032675">
    <property type="entry name" value="LRR_dom_sf"/>
</dbReference>
<keyword evidence="5" id="KW-0808">Transferase</keyword>
<dbReference type="SMART" id="SM00369">
    <property type="entry name" value="LRR_TYP"/>
    <property type="match status" value="5"/>
</dbReference>
<evidence type="ECO:0000259" key="4">
    <source>
        <dbReference type="PROSITE" id="PS50011"/>
    </source>
</evidence>
<dbReference type="Pfam" id="PF13855">
    <property type="entry name" value="LRR_8"/>
    <property type="match status" value="1"/>
</dbReference>
<dbReference type="InterPro" id="IPR000719">
    <property type="entry name" value="Prot_kinase_dom"/>
</dbReference>
<dbReference type="InterPro" id="IPR017441">
    <property type="entry name" value="Protein_kinase_ATP_BS"/>
</dbReference>
<dbReference type="EMBL" id="BAABDI010000006">
    <property type="protein sequence ID" value="GAA3967976.1"/>
    <property type="molecule type" value="Genomic_DNA"/>
</dbReference>
<keyword evidence="1" id="KW-0433">Leucine-rich repeat</keyword>
<dbReference type="Pfam" id="PF07714">
    <property type="entry name" value="PK_Tyr_Ser-Thr"/>
    <property type="match status" value="1"/>
</dbReference>
<keyword evidence="6" id="KW-1185">Reference proteome</keyword>
<gene>
    <name evidence="5" type="ORF">GCM10022407_12630</name>
</gene>
<dbReference type="Gene3D" id="3.80.10.10">
    <property type="entry name" value="Ribonuclease Inhibitor"/>
    <property type="match status" value="2"/>
</dbReference>
<evidence type="ECO:0000256" key="2">
    <source>
        <dbReference type="ARBA" id="ARBA00022737"/>
    </source>
</evidence>
<comment type="caution">
    <text evidence="5">The sequence shown here is derived from an EMBL/GenBank/DDBJ whole genome shotgun (WGS) entry which is preliminary data.</text>
</comment>
<keyword evidence="3" id="KW-0067">ATP-binding</keyword>
<keyword evidence="2" id="KW-0677">Repeat</keyword>
<dbReference type="PROSITE" id="PS00107">
    <property type="entry name" value="PROTEIN_KINASE_ATP"/>
    <property type="match status" value="1"/>
</dbReference>
<dbReference type="InterPro" id="IPR001245">
    <property type="entry name" value="Ser-Thr/Tyr_kinase_cat_dom"/>
</dbReference>
<keyword evidence="3" id="KW-0547">Nucleotide-binding</keyword>
<feature type="binding site" evidence="3">
    <location>
        <position position="239"/>
    </location>
    <ligand>
        <name>ATP</name>
        <dbReference type="ChEBI" id="CHEBI:30616"/>
    </ligand>
</feature>
<organism evidence="5 6">
    <name type="scientific">Hymenobacter antarcticus</name>
    <dbReference type="NCBI Taxonomy" id="486270"/>
    <lineage>
        <taxon>Bacteria</taxon>
        <taxon>Pseudomonadati</taxon>
        <taxon>Bacteroidota</taxon>
        <taxon>Cytophagia</taxon>
        <taxon>Cytophagales</taxon>
        <taxon>Hymenobacteraceae</taxon>
        <taxon>Hymenobacter</taxon>
    </lineage>
</organism>
<dbReference type="InterPro" id="IPR001611">
    <property type="entry name" value="Leu-rich_rpt"/>
</dbReference>
<feature type="domain" description="Protein kinase" evidence="4">
    <location>
        <begin position="207"/>
        <end position="446"/>
    </location>
</feature>
<dbReference type="PANTHER" id="PTHR48051:SF1">
    <property type="entry name" value="RAS SUPPRESSOR PROTEIN 1"/>
    <property type="match status" value="1"/>
</dbReference>
<dbReference type="GO" id="GO:0016301">
    <property type="term" value="F:kinase activity"/>
    <property type="evidence" value="ECO:0007669"/>
    <property type="project" value="UniProtKB-KW"/>
</dbReference>
<dbReference type="Gene3D" id="3.30.200.20">
    <property type="entry name" value="Phosphorylase Kinase, domain 1"/>
    <property type="match status" value="1"/>
</dbReference>
<dbReference type="RefSeq" id="WP_345122215.1">
    <property type="nucleotide sequence ID" value="NZ_BAABDI010000006.1"/>
</dbReference>
<dbReference type="SUPFAM" id="SSF56112">
    <property type="entry name" value="Protein kinase-like (PK-like)"/>
    <property type="match status" value="1"/>
</dbReference>
<dbReference type="InterPro" id="IPR050216">
    <property type="entry name" value="LRR_domain-containing"/>
</dbReference>
<dbReference type="Pfam" id="PF00560">
    <property type="entry name" value="LRR_1"/>
    <property type="match status" value="1"/>
</dbReference>
<dbReference type="Gene3D" id="1.10.510.10">
    <property type="entry name" value="Transferase(Phosphotransferase) domain 1"/>
    <property type="match status" value="1"/>
</dbReference>
<evidence type="ECO:0000313" key="5">
    <source>
        <dbReference type="EMBL" id="GAA3967976.1"/>
    </source>
</evidence>
<dbReference type="PROSITE" id="PS51450">
    <property type="entry name" value="LRR"/>
    <property type="match status" value="2"/>
</dbReference>
<dbReference type="InterPro" id="IPR003591">
    <property type="entry name" value="Leu-rich_rpt_typical-subtyp"/>
</dbReference>
<dbReference type="SUPFAM" id="SSF52058">
    <property type="entry name" value="L domain-like"/>
    <property type="match status" value="1"/>
</dbReference>